<organism evidence="1 2">
    <name type="scientific">Funneliformis geosporum</name>
    <dbReference type="NCBI Taxonomy" id="1117311"/>
    <lineage>
        <taxon>Eukaryota</taxon>
        <taxon>Fungi</taxon>
        <taxon>Fungi incertae sedis</taxon>
        <taxon>Mucoromycota</taxon>
        <taxon>Glomeromycotina</taxon>
        <taxon>Glomeromycetes</taxon>
        <taxon>Glomerales</taxon>
        <taxon>Glomeraceae</taxon>
        <taxon>Funneliformis</taxon>
    </lineage>
</organism>
<name>A0A9W4T686_9GLOM</name>
<dbReference type="Proteomes" id="UP001153678">
    <property type="component" value="Unassembled WGS sequence"/>
</dbReference>
<gene>
    <name evidence="1" type="ORF">FWILDA_LOCUS15298</name>
</gene>
<sequence length="421" mass="48939">MTSLLNINSDVNSINSSVSEVQLSDEQIQEYKDVLDLLADENVIAYGYLLEETIRLTEGLVDRQITNEVVINFVSRAAIHISNRRWIHYGNSTARLELHLRAISSALHILIANEYSAMINTDVRDTLYKSVSKFWAAYRSSKVINANITFSLREIRTCLRKIKDDHNHVNIFDVTSNIVTKEYSAAFGSFINVLDFEYPAGEWFYGWKEIRVEFLKLRQQLSEIDESEKSGRVTEFYKLLLKLSTDEFETVKKKNTKFRNFEYKVLKYGGRIAGCSLPDHIDTLLIGYLDLIQRMLTEFVPQMSIHTQEIIGFCNEIYESHIKKQLTCKAVEVLYVTKKFYRGRQVKNMIKVNFKFRRPNLKLDSSSRLNRDSIQQDKPLATPTSANISMVSQEKQKRKNRFHSIRNAIVIKSNFREIPTK</sequence>
<evidence type="ECO:0000313" key="1">
    <source>
        <dbReference type="EMBL" id="CAI2191888.1"/>
    </source>
</evidence>
<proteinExistence type="predicted"/>
<evidence type="ECO:0000313" key="2">
    <source>
        <dbReference type="Proteomes" id="UP001153678"/>
    </source>
</evidence>
<comment type="caution">
    <text evidence="1">The sequence shown here is derived from an EMBL/GenBank/DDBJ whole genome shotgun (WGS) entry which is preliminary data.</text>
</comment>
<dbReference type="AlphaFoldDB" id="A0A9W4T686"/>
<accession>A0A9W4T686</accession>
<dbReference type="EMBL" id="CAMKVN010007812">
    <property type="protein sequence ID" value="CAI2191888.1"/>
    <property type="molecule type" value="Genomic_DNA"/>
</dbReference>
<protein>
    <submittedName>
        <fullName evidence="1">11015_t:CDS:1</fullName>
    </submittedName>
</protein>
<reference evidence="1" key="1">
    <citation type="submission" date="2022-08" db="EMBL/GenBank/DDBJ databases">
        <authorList>
            <person name="Kallberg Y."/>
            <person name="Tangrot J."/>
            <person name="Rosling A."/>
        </authorList>
    </citation>
    <scope>NUCLEOTIDE SEQUENCE</scope>
    <source>
        <strain evidence="1">Wild A</strain>
    </source>
</reference>
<keyword evidence="2" id="KW-1185">Reference proteome</keyword>
<feature type="non-terminal residue" evidence="1">
    <location>
        <position position="1"/>
    </location>
</feature>
<dbReference type="OrthoDB" id="2431346at2759"/>